<evidence type="ECO:0000256" key="5">
    <source>
        <dbReference type="PROSITE-ProRule" id="PRU01023"/>
    </source>
</evidence>
<comment type="caution">
    <text evidence="8">The sequence shown here is derived from an EMBL/GenBank/DDBJ whole genome shotgun (WGS) entry which is preliminary data.</text>
</comment>
<feature type="active site" description="Nucleophile" evidence="5">
    <location>
        <position position="415"/>
    </location>
</feature>
<name>A0ABD3M9V8_9STRA</name>
<keyword evidence="1 5" id="KW-0489">Methyltransferase</keyword>
<feature type="binding site" evidence="5">
    <location>
        <position position="353"/>
    </location>
    <ligand>
        <name>S-adenosyl-L-methionine</name>
        <dbReference type="ChEBI" id="CHEBI:59789"/>
    </ligand>
</feature>
<dbReference type="Gene3D" id="3.30.70.1170">
    <property type="entry name" value="Sun protein, domain 3"/>
    <property type="match status" value="1"/>
</dbReference>
<dbReference type="EMBL" id="JALLBG020000199">
    <property type="protein sequence ID" value="KAL3759683.1"/>
    <property type="molecule type" value="Genomic_DNA"/>
</dbReference>
<dbReference type="SUPFAM" id="SSF53335">
    <property type="entry name" value="S-adenosyl-L-methionine-dependent methyltransferases"/>
    <property type="match status" value="1"/>
</dbReference>
<dbReference type="GO" id="GO:0032259">
    <property type="term" value="P:methylation"/>
    <property type="evidence" value="ECO:0007669"/>
    <property type="project" value="UniProtKB-KW"/>
</dbReference>
<gene>
    <name evidence="8" type="ORF">ACHAWU_009830</name>
</gene>
<dbReference type="Pfam" id="PF21148">
    <property type="entry name" value="NSUN5_fdxn-like"/>
    <property type="match status" value="1"/>
</dbReference>
<evidence type="ECO:0000313" key="9">
    <source>
        <dbReference type="Proteomes" id="UP001530293"/>
    </source>
</evidence>
<dbReference type="PRINTS" id="PR02008">
    <property type="entry name" value="RCMTFAMILY"/>
</dbReference>
<evidence type="ECO:0000256" key="4">
    <source>
        <dbReference type="ARBA" id="ARBA00022884"/>
    </source>
</evidence>
<dbReference type="InterPro" id="IPR048889">
    <property type="entry name" value="NSUN5_RCM1_N"/>
</dbReference>
<dbReference type="PANTHER" id="PTHR22807:SF4">
    <property type="entry name" value="28S RRNA (CYTOSINE-C(5))-METHYLTRANSFERASE"/>
    <property type="match status" value="1"/>
</dbReference>
<dbReference type="PROSITE" id="PS51686">
    <property type="entry name" value="SAM_MT_RSMB_NOP"/>
    <property type="match status" value="1"/>
</dbReference>
<dbReference type="InterPro" id="IPR029063">
    <property type="entry name" value="SAM-dependent_MTases_sf"/>
</dbReference>
<dbReference type="Pfam" id="PF21153">
    <property type="entry name" value="NSUN5_N"/>
    <property type="match status" value="1"/>
</dbReference>
<dbReference type="InterPro" id="IPR049561">
    <property type="entry name" value="NSUN5_7_fdxn-like"/>
</dbReference>
<evidence type="ECO:0000256" key="2">
    <source>
        <dbReference type="ARBA" id="ARBA00022679"/>
    </source>
</evidence>
<reference evidence="8 9" key="1">
    <citation type="submission" date="2024-10" db="EMBL/GenBank/DDBJ databases">
        <title>Updated reference genomes for cyclostephanoid diatoms.</title>
        <authorList>
            <person name="Roberts W.R."/>
            <person name="Alverson A.J."/>
        </authorList>
    </citation>
    <scope>NUCLEOTIDE SEQUENCE [LARGE SCALE GENOMIC DNA]</scope>
    <source>
        <strain evidence="8 9">AJA232-27</strain>
    </source>
</reference>
<feature type="compositionally biased region" description="Basic and acidic residues" evidence="6">
    <location>
        <begin position="587"/>
        <end position="596"/>
    </location>
</feature>
<accession>A0ABD3M9V8</accession>
<evidence type="ECO:0000259" key="7">
    <source>
        <dbReference type="PROSITE" id="PS51686"/>
    </source>
</evidence>
<feature type="binding site" evidence="5">
    <location>
        <position position="298"/>
    </location>
    <ligand>
        <name>S-adenosyl-L-methionine</name>
        <dbReference type="ChEBI" id="CHEBI:59789"/>
    </ligand>
</feature>
<dbReference type="GO" id="GO:0008168">
    <property type="term" value="F:methyltransferase activity"/>
    <property type="evidence" value="ECO:0007669"/>
    <property type="project" value="UniProtKB-KW"/>
</dbReference>
<feature type="domain" description="SAM-dependent MTase RsmB/NOP-type" evidence="7">
    <location>
        <begin position="134"/>
        <end position="495"/>
    </location>
</feature>
<dbReference type="Gene3D" id="3.40.50.150">
    <property type="entry name" value="Vaccinia Virus protein VP39"/>
    <property type="match status" value="1"/>
</dbReference>
<sequence>MIKNSSPYHEAGALLNEHLEKRRGLKSIAFDAHSSGKKKGTAPDKATYATVCKTLQHLAIINEVLSHDNLSKSIGFESVRNKGLLYVMLYELLFGKYKSIRGGGKIKRQIVKNEKQLRREAEVCVAKRHAAGGGDDKTVKIFPRYIRVNTLFDNLANVGDMLKKDLVATSATTGDESTTNETNTSIYVDAHVPDLLVLPPTSSSWLHPDHELVKSGKIVLQDKSSCFSALVLAHGLGELTSQQPCDYIDACSAPGNKTSHLAALVHSIVGYDTSQPEKKRKGNNKINHAPKSTIFACERSSSRFNVLQERMRQLVPPSDSAANNVEVVPIHCDFLKVDPADPKFANVRAILLDPSCSGSGIVNSPDRWMESIDNDDNGVQQKDMKRIKSLSNFQLVALKHAMSFPNVDRVVYSTCSVHDEENEAVVSKALSEVSTDDPNDGWELFAPVCLEHWPRRGREGGVGGLTNDQAQCLIRCDGQDGDETNGFFVSFFVRKKLVCDASSGTRRMINDSLIPIYAGQFADACKNVASTSASLEHHETSEVVELEDNNSMQNKNIGESSSGILNDKSAKKREKKLAWKRKQAQLKTERMKRKEAISITAAKDSKEGR</sequence>
<evidence type="ECO:0000256" key="3">
    <source>
        <dbReference type="ARBA" id="ARBA00022691"/>
    </source>
</evidence>
<feature type="binding site" evidence="5">
    <location>
        <begin position="251"/>
        <end position="257"/>
    </location>
    <ligand>
        <name>S-adenosyl-L-methionine</name>
        <dbReference type="ChEBI" id="CHEBI:59789"/>
    </ligand>
</feature>
<feature type="compositionally biased region" description="Polar residues" evidence="6">
    <location>
        <begin position="552"/>
        <end position="564"/>
    </location>
</feature>
<dbReference type="PANTHER" id="PTHR22807">
    <property type="entry name" value="NOP2 YEAST -RELATED NOL1/NOP2/FMU SUN DOMAIN-CONTAINING"/>
    <property type="match status" value="1"/>
</dbReference>
<comment type="similarity">
    <text evidence="5">Belongs to the class I-like SAM-binding methyltransferase superfamily. RsmB/NOP family.</text>
</comment>
<dbReference type="InterPro" id="IPR001678">
    <property type="entry name" value="MeTrfase_RsmB-F_NOP2_dom"/>
</dbReference>
<proteinExistence type="inferred from homology"/>
<keyword evidence="3 5" id="KW-0949">S-adenosyl-L-methionine</keyword>
<keyword evidence="2 5" id="KW-0808">Transferase</keyword>
<feature type="binding site" evidence="5">
    <location>
        <position position="333"/>
    </location>
    <ligand>
        <name>S-adenosyl-L-methionine</name>
        <dbReference type="ChEBI" id="CHEBI:59789"/>
    </ligand>
</feature>
<keyword evidence="4 5" id="KW-0694">RNA-binding</keyword>
<evidence type="ECO:0000313" key="8">
    <source>
        <dbReference type="EMBL" id="KAL3759683.1"/>
    </source>
</evidence>
<protein>
    <recommendedName>
        <fullName evidence="7">SAM-dependent MTase RsmB/NOP-type domain-containing protein</fullName>
    </recommendedName>
</protein>
<organism evidence="8 9">
    <name type="scientific">Discostella pseudostelligera</name>
    <dbReference type="NCBI Taxonomy" id="259834"/>
    <lineage>
        <taxon>Eukaryota</taxon>
        <taxon>Sar</taxon>
        <taxon>Stramenopiles</taxon>
        <taxon>Ochrophyta</taxon>
        <taxon>Bacillariophyta</taxon>
        <taxon>Coscinodiscophyceae</taxon>
        <taxon>Thalassiosirophycidae</taxon>
        <taxon>Stephanodiscales</taxon>
        <taxon>Stephanodiscaceae</taxon>
        <taxon>Discostella</taxon>
    </lineage>
</organism>
<dbReference type="InterPro" id="IPR023267">
    <property type="entry name" value="RCMT"/>
</dbReference>
<dbReference type="GO" id="GO:0003723">
    <property type="term" value="F:RNA binding"/>
    <property type="evidence" value="ECO:0007669"/>
    <property type="project" value="UniProtKB-UniRule"/>
</dbReference>
<feature type="compositionally biased region" description="Basic residues" evidence="6">
    <location>
        <begin position="570"/>
        <end position="584"/>
    </location>
</feature>
<dbReference type="Proteomes" id="UP001530293">
    <property type="component" value="Unassembled WGS sequence"/>
</dbReference>
<evidence type="ECO:0000256" key="1">
    <source>
        <dbReference type="ARBA" id="ARBA00022603"/>
    </source>
</evidence>
<feature type="region of interest" description="Disordered" evidence="6">
    <location>
        <begin position="552"/>
        <end position="609"/>
    </location>
</feature>
<dbReference type="Pfam" id="PF01189">
    <property type="entry name" value="Methyltr_RsmB-F"/>
    <property type="match status" value="1"/>
</dbReference>
<dbReference type="InterPro" id="IPR049560">
    <property type="entry name" value="MeTrfase_RsmB-F_NOP2_cat"/>
</dbReference>
<evidence type="ECO:0000256" key="6">
    <source>
        <dbReference type="SAM" id="MobiDB-lite"/>
    </source>
</evidence>
<keyword evidence="9" id="KW-1185">Reference proteome</keyword>
<dbReference type="AlphaFoldDB" id="A0ABD3M9V8"/>